<evidence type="ECO:0000256" key="4">
    <source>
        <dbReference type="ARBA" id="ARBA00022679"/>
    </source>
</evidence>
<dbReference type="PANTHER" id="PTHR43767:SF10">
    <property type="entry name" value="SURFACTIN SYNTHASE SUBUNIT 1"/>
    <property type="match status" value="1"/>
</dbReference>
<dbReference type="Proteomes" id="UP000807769">
    <property type="component" value="Unassembled WGS sequence"/>
</dbReference>
<comment type="caution">
    <text evidence="6">The sequence shown here is derived from an EMBL/GenBank/DDBJ whole genome shotgun (WGS) entry which is preliminary data.</text>
</comment>
<dbReference type="InterPro" id="IPR009081">
    <property type="entry name" value="PP-bd_ACP"/>
</dbReference>
<dbReference type="InterPro" id="IPR050237">
    <property type="entry name" value="ATP-dep_AMP-bd_enzyme"/>
</dbReference>
<gene>
    <name evidence="6" type="ORF">BJ212DRAFT_1447501</name>
</gene>
<dbReference type="OrthoDB" id="288590at2759"/>
<evidence type="ECO:0000313" key="7">
    <source>
        <dbReference type="Proteomes" id="UP000807769"/>
    </source>
</evidence>
<reference evidence="6" key="1">
    <citation type="journal article" date="2020" name="New Phytol.">
        <title>Comparative genomics reveals dynamic genome evolution in host specialist ectomycorrhizal fungi.</title>
        <authorList>
            <person name="Lofgren L.A."/>
            <person name="Nguyen N.H."/>
            <person name="Vilgalys R."/>
            <person name="Ruytinx J."/>
            <person name="Liao H.L."/>
            <person name="Branco S."/>
            <person name="Kuo A."/>
            <person name="LaButti K."/>
            <person name="Lipzen A."/>
            <person name="Andreopoulos W."/>
            <person name="Pangilinan J."/>
            <person name="Riley R."/>
            <person name="Hundley H."/>
            <person name="Na H."/>
            <person name="Barry K."/>
            <person name="Grigoriev I.V."/>
            <person name="Stajich J.E."/>
            <person name="Kennedy P.G."/>
        </authorList>
    </citation>
    <scope>NUCLEOTIDE SEQUENCE</scope>
    <source>
        <strain evidence="6">MN1</strain>
    </source>
</reference>
<dbReference type="InterPro" id="IPR001031">
    <property type="entry name" value="Thioesterase"/>
</dbReference>
<dbReference type="SMART" id="SM00824">
    <property type="entry name" value="PKS_TE"/>
    <property type="match status" value="1"/>
</dbReference>
<feature type="domain" description="Carrier" evidence="5">
    <location>
        <begin position="568"/>
        <end position="650"/>
    </location>
</feature>
<dbReference type="Pfam" id="PF00501">
    <property type="entry name" value="AMP-binding"/>
    <property type="match status" value="1"/>
</dbReference>
<evidence type="ECO:0000256" key="3">
    <source>
        <dbReference type="ARBA" id="ARBA00022553"/>
    </source>
</evidence>
<evidence type="ECO:0000256" key="2">
    <source>
        <dbReference type="ARBA" id="ARBA00022450"/>
    </source>
</evidence>
<dbReference type="AlphaFoldDB" id="A0A9P7JCP7"/>
<accession>A0A9P7JCP7</accession>
<proteinExistence type="inferred from homology"/>
<dbReference type="SUPFAM" id="SSF53474">
    <property type="entry name" value="alpha/beta-Hydrolases"/>
    <property type="match status" value="1"/>
</dbReference>
<dbReference type="GO" id="GO:0016740">
    <property type="term" value="F:transferase activity"/>
    <property type="evidence" value="ECO:0007669"/>
    <property type="project" value="UniProtKB-KW"/>
</dbReference>
<dbReference type="GeneID" id="64632424"/>
<dbReference type="InterPro" id="IPR042099">
    <property type="entry name" value="ANL_N_sf"/>
</dbReference>
<organism evidence="6 7">
    <name type="scientific">Suillus subaureus</name>
    <dbReference type="NCBI Taxonomy" id="48587"/>
    <lineage>
        <taxon>Eukaryota</taxon>
        <taxon>Fungi</taxon>
        <taxon>Dikarya</taxon>
        <taxon>Basidiomycota</taxon>
        <taxon>Agaricomycotina</taxon>
        <taxon>Agaricomycetes</taxon>
        <taxon>Agaricomycetidae</taxon>
        <taxon>Boletales</taxon>
        <taxon>Suillineae</taxon>
        <taxon>Suillaceae</taxon>
        <taxon>Suillus</taxon>
    </lineage>
</organism>
<name>A0A9P7JCP7_9AGAM</name>
<keyword evidence="3" id="KW-0597">Phosphoprotein</keyword>
<dbReference type="Pfam" id="PF00975">
    <property type="entry name" value="Thioesterase"/>
    <property type="match status" value="1"/>
</dbReference>
<dbReference type="Gene3D" id="3.40.50.12780">
    <property type="entry name" value="N-terminal domain of ligase-like"/>
    <property type="match status" value="1"/>
</dbReference>
<evidence type="ECO:0000313" key="6">
    <source>
        <dbReference type="EMBL" id="KAG1814658.1"/>
    </source>
</evidence>
<dbReference type="PROSITE" id="PS50075">
    <property type="entry name" value="CARRIER"/>
    <property type="match status" value="1"/>
</dbReference>
<sequence>MAPVAVAPNTTTEFVTNLKTYVVSQQPNTLHDVIAQAVDRYPLHELGFITSSAHDSSIQTKTFSALNQHVRNLAYAMQGWGKPTGSVVVVYLTEHEDNMAAVWACLLAGYVPCLQPALSAQQAHKEGHVAHIKNLFGSATWLTNELGAEQISSISGLNIHLLSELKASAEKFAVAPDWVVHEAKPDDEAILFLTSGSTGFSKVVVHTHRTILAACRAKGQSYGLTSESRVLNWVGFDHVAGSLEMHITPLLYGASQLHVHASAILADPLRLFRLIDEKSIDLAFAPNFLLSKLTRDLEKRTDLFGCFDLSSIKRINSGGEAVVSRTAKAFAAIMKKFNKNSSSFVISAGFGMTETCAGCIYNPVDVLATEPAHEFLDLGRPINGCERRIVDPADGVTLRPDGEIGELQVRGPMIFVRYYNNIEATSSGFVEGGWYRTGDVGIIENGVMRLRGRIKDTLIVHGVSYGITELETYLQTADGVMHSFLAAGQDTEGFIIFYSPTFDLDGTDASIKLLATHQALRDISMEKTTLGKLSRARLISLFTKGQFAKHIVRSEELLSEARDATFVAPSTETEKALAKICASIFNMAESEMSASYNFFELGGTSIDVIRPVYLLKREGEAHFGLPEIPSIEILKHPVISSLANYVNALLSKDNQTEEYDPIVPLQLTGNKTPIFFVHPGVGEVLIFVNLAKYFQNERPFYALRARGFVPGHPFFTSMDEMVSCYAAAVKRTQATGPYAIAGYSYGGVVAFEVAKRIEAMGDEVKFVGLINIPPHIADRMHEIDWTGGMLNLSYFLGLVSKHDANDLAPALRQMTRKEQVEVVWKLSPPERLVELQLTAEKLNHWVDIAGSLIECGKDYNPSGSVSAVDVFYAIPLRGSKSDWLNNQLKLWSSFSRGEPSYTDVPGQHYTLMDLDHAPQFQKIFRSRLEARGL</sequence>
<dbReference type="PANTHER" id="PTHR43767">
    <property type="entry name" value="LONG-CHAIN-FATTY-ACID--COA LIGASE"/>
    <property type="match status" value="1"/>
</dbReference>
<dbReference type="RefSeq" id="XP_041191994.1">
    <property type="nucleotide sequence ID" value="XM_041338408.1"/>
</dbReference>
<evidence type="ECO:0000259" key="5">
    <source>
        <dbReference type="PROSITE" id="PS50075"/>
    </source>
</evidence>
<comment type="similarity">
    <text evidence="1">Belongs to the ATP-dependent AMP-binding enzyme family.</text>
</comment>
<keyword evidence="4" id="KW-0808">Transferase</keyword>
<dbReference type="InterPro" id="IPR020802">
    <property type="entry name" value="TesA-like"/>
</dbReference>
<dbReference type="InterPro" id="IPR036736">
    <property type="entry name" value="ACP-like_sf"/>
</dbReference>
<protein>
    <submittedName>
        <fullName evidence="6">Atromentin synthetase</fullName>
    </submittedName>
</protein>
<dbReference type="EMBL" id="JABBWG010000020">
    <property type="protein sequence ID" value="KAG1814658.1"/>
    <property type="molecule type" value="Genomic_DNA"/>
</dbReference>
<dbReference type="InterPro" id="IPR029058">
    <property type="entry name" value="AB_hydrolase_fold"/>
</dbReference>
<dbReference type="Gene3D" id="1.10.1200.10">
    <property type="entry name" value="ACP-like"/>
    <property type="match status" value="1"/>
</dbReference>
<keyword evidence="7" id="KW-1185">Reference proteome</keyword>
<keyword evidence="2" id="KW-0596">Phosphopantetheine</keyword>
<evidence type="ECO:0000256" key="1">
    <source>
        <dbReference type="ARBA" id="ARBA00006432"/>
    </source>
</evidence>
<dbReference type="Gene3D" id="3.40.50.1820">
    <property type="entry name" value="alpha/beta hydrolase"/>
    <property type="match status" value="1"/>
</dbReference>
<dbReference type="InterPro" id="IPR000873">
    <property type="entry name" value="AMP-dep_synth/lig_dom"/>
</dbReference>
<dbReference type="Pfam" id="PF00550">
    <property type="entry name" value="PP-binding"/>
    <property type="match status" value="1"/>
</dbReference>
<dbReference type="InterPro" id="IPR020845">
    <property type="entry name" value="AMP-binding_CS"/>
</dbReference>
<dbReference type="PROSITE" id="PS00455">
    <property type="entry name" value="AMP_BINDING"/>
    <property type="match status" value="1"/>
</dbReference>
<dbReference type="SUPFAM" id="SSF56801">
    <property type="entry name" value="Acetyl-CoA synthetase-like"/>
    <property type="match status" value="1"/>
</dbReference>
<dbReference type="SUPFAM" id="SSF47336">
    <property type="entry name" value="ACP-like"/>
    <property type="match status" value="1"/>
</dbReference>